<dbReference type="PANTHER" id="PTHR12002">
    <property type="entry name" value="CLAUDIN"/>
    <property type="match status" value="1"/>
</dbReference>
<evidence type="ECO:0000313" key="12">
    <source>
        <dbReference type="Proteomes" id="UP000504632"/>
    </source>
</evidence>
<dbReference type="Gene3D" id="1.20.140.150">
    <property type="match status" value="1"/>
</dbReference>
<dbReference type="GO" id="GO:0005886">
    <property type="term" value="C:plasma membrane"/>
    <property type="evidence" value="ECO:0007669"/>
    <property type="project" value="UniProtKB-SubCell"/>
</dbReference>
<dbReference type="GO" id="GO:0005923">
    <property type="term" value="C:bicellular tight junction"/>
    <property type="evidence" value="ECO:0007669"/>
    <property type="project" value="UniProtKB-SubCell"/>
</dbReference>
<sequence>MPHFVPLAHWQLVGWVFGILGLVFTFVTPGVNQWRVWHVEDRSVITSGLAWVGIWRACFYSHVTSSAESCRAFSIADSFVPVEIAVAQVLTMIAIFIGIAANITAGYALRFIYFGVDKGRIGHIKLAFSLAGFLYLLTATFSIVPLFWNMSSVLTNSSIAFPPEYYLPHAPAKQEVGAGIGIGIGASILLIISGLLFLSDRYPINTKNARTDTVGKEQGYLDDPGTGTALDIIAEAGEDEKYGGIDNPAFQASENLETENPDVL</sequence>
<keyword evidence="5" id="KW-1003">Cell membrane</keyword>
<accession>A0A6J2WU11</accession>
<comment type="similarity">
    <text evidence="3">Belongs to the claudin family.</text>
</comment>
<feature type="transmembrane region" description="Helical" evidence="11">
    <location>
        <begin position="84"/>
        <end position="105"/>
    </location>
</feature>
<feature type="transmembrane region" description="Helical" evidence="11">
    <location>
        <begin position="12"/>
        <end position="32"/>
    </location>
</feature>
<feature type="transmembrane region" description="Helical" evidence="11">
    <location>
        <begin position="126"/>
        <end position="148"/>
    </location>
</feature>
<keyword evidence="7" id="KW-0965">Cell junction</keyword>
<dbReference type="OrthoDB" id="9895009at2759"/>
<dbReference type="AlphaFoldDB" id="A0A6J2WU11"/>
<keyword evidence="4" id="KW-0796">Tight junction</keyword>
<evidence type="ECO:0000256" key="7">
    <source>
        <dbReference type="ARBA" id="ARBA00022949"/>
    </source>
</evidence>
<dbReference type="InterPro" id="IPR006187">
    <property type="entry name" value="Claudin"/>
</dbReference>
<feature type="region of interest" description="Disordered" evidence="10">
    <location>
        <begin position="243"/>
        <end position="264"/>
    </location>
</feature>
<evidence type="ECO:0000256" key="8">
    <source>
        <dbReference type="ARBA" id="ARBA00022989"/>
    </source>
</evidence>
<evidence type="ECO:0000256" key="10">
    <source>
        <dbReference type="SAM" id="MobiDB-lite"/>
    </source>
</evidence>
<feature type="transmembrane region" description="Helical" evidence="11">
    <location>
        <begin position="176"/>
        <end position="198"/>
    </location>
</feature>
<dbReference type="GeneID" id="115827968"/>
<protein>
    <submittedName>
        <fullName evidence="13">Claudin-34</fullName>
    </submittedName>
</protein>
<dbReference type="CTD" id="635396"/>
<evidence type="ECO:0000256" key="11">
    <source>
        <dbReference type="SAM" id="Phobius"/>
    </source>
</evidence>
<evidence type="ECO:0000256" key="6">
    <source>
        <dbReference type="ARBA" id="ARBA00022692"/>
    </source>
</evidence>
<evidence type="ECO:0000256" key="9">
    <source>
        <dbReference type="ARBA" id="ARBA00023136"/>
    </source>
</evidence>
<evidence type="ECO:0000256" key="1">
    <source>
        <dbReference type="ARBA" id="ARBA00004435"/>
    </source>
</evidence>
<evidence type="ECO:0000256" key="5">
    <source>
        <dbReference type="ARBA" id="ARBA00022475"/>
    </source>
</evidence>
<keyword evidence="8 11" id="KW-1133">Transmembrane helix</keyword>
<dbReference type="FunCoup" id="A0A6J2WU11">
    <property type="interactions" value="946"/>
</dbReference>
<keyword evidence="12" id="KW-1185">Reference proteome</keyword>
<reference evidence="13" key="1">
    <citation type="submission" date="2025-08" db="UniProtKB">
        <authorList>
            <consortium name="RefSeq"/>
        </authorList>
    </citation>
    <scope>IDENTIFICATION</scope>
</reference>
<keyword evidence="9 11" id="KW-0472">Membrane</keyword>
<dbReference type="GO" id="GO:0005198">
    <property type="term" value="F:structural molecule activity"/>
    <property type="evidence" value="ECO:0007669"/>
    <property type="project" value="InterPro"/>
</dbReference>
<organism evidence="12 13">
    <name type="scientific">Chanos chanos</name>
    <name type="common">Milkfish</name>
    <name type="synonym">Mugil chanos</name>
    <dbReference type="NCBI Taxonomy" id="29144"/>
    <lineage>
        <taxon>Eukaryota</taxon>
        <taxon>Metazoa</taxon>
        <taxon>Chordata</taxon>
        <taxon>Craniata</taxon>
        <taxon>Vertebrata</taxon>
        <taxon>Euteleostomi</taxon>
        <taxon>Actinopterygii</taxon>
        <taxon>Neopterygii</taxon>
        <taxon>Teleostei</taxon>
        <taxon>Ostariophysi</taxon>
        <taxon>Gonorynchiformes</taxon>
        <taxon>Chanidae</taxon>
        <taxon>Chanos</taxon>
    </lineage>
</organism>
<comment type="subcellular location">
    <subcellularLocation>
        <location evidence="1">Cell junction</location>
        <location evidence="1">Tight junction</location>
    </subcellularLocation>
    <subcellularLocation>
        <location evidence="2">Cell membrane</location>
        <topology evidence="2">Multi-pass membrane protein</topology>
    </subcellularLocation>
</comment>
<dbReference type="InParanoid" id="A0A6J2WU11"/>
<dbReference type="RefSeq" id="XP_030647721.1">
    <property type="nucleotide sequence ID" value="XM_030791861.1"/>
</dbReference>
<keyword evidence="6 11" id="KW-0812">Transmembrane</keyword>
<gene>
    <name evidence="13" type="primary">cldn34a</name>
</gene>
<evidence type="ECO:0000256" key="2">
    <source>
        <dbReference type="ARBA" id="ARBA00004651"/>
    </source>
</evidence>
<dbReference type="Proteomes" id="UP000504632">
    <property type="component" value="Chromosome 14"/>
</dbReference>
<dbReference type="InterPro" id="IPR004031">
    <property type="entry name" value="PMP22/EMP/MP20/Claudin"/>
</dbReference>
<name>A0A6J2WU11_CHACN</name>
<evidence type="ECO:0000256" key="3">
    <source>
        <dbReference type="ARBA" id="ARBA00008295"/>
    </source>
</evidence>
<proteinExistence type="inferred from homology"/>
<dbReference type="Pfam" id="PF13903">
    <property type="entry name" value="Claudin_2"/>
    <property type="match status" value="1"/>
</dbReference>
<evidence type="ECO:0000313" key="13">
    <source>
        <dbReference type="RefSeq" id="XP_030647721.1"/>
    </source>
</evidence>
<evidence type="ECO:0000256" key="4">
    <source>
        <dbReference type="ARBA" id="ARBA00022427"/>
    </source>
</evidence>